<keyword evidence="2" id="KW-1185">Reference proteome</keyword>
<proteinExistence type="predicted"/>
<dbReference type="Proteomes" id="UP000507470">
    <property type="component" value="Unassembled WGS sequence"/>
</dbReference>
<reference evidence="1 2" key="1">
    <citation type="submission" date="2020-06" db="EMBL/GenBank/DDBJ databases">
        <authorList>
            <person name="Li R."/>
            <person name="Bekaert M."/>
        </authorList>
    </citation>
    <scope>NUCLEOTIDE SEQUENCE [LARGE SCALE GENOMIC DNA]</scope>
    <source>
        <strain evidence="2">wild</strain>
    </source>
</reference>
<gene>
    <name evidence="1" type="ORF">MCOR_54180</name>
</gene>
<evidence type="ECO:0000313" key="1">
    <source>
        <dbReference type="EMBL" id="CAC5422109.1"/>
    </source>
</evidence>
<protein>
    <submittedName>
        <fullName evidence="1">Uncharacterized protein</fullName>
    </submittedName>
</protein>
<dbReference type="AlphaFoldDB" id="A0A6J8EN91"/>
<evidence type="ECO:0000313" key="2">
    <source>
        <dbReference type="Proteomes" id="UP000507470"/>
    </source>
</evidence>
<dbReference type="EMBL" id="CACVKT020009498">
    <property type="protein sequence ID" value="CAC5422109.1"/>
    <property type="molecule type" value="Genomic_DNA"/>
</dbReference>
<accession>A0A6J8EN91</accession>
<organism evidence="1 2">
    <name type="scientific">Mytilus coruscus</name>
    <name type="common">Sea mussel</name>
    <dbReference type="NCBI Taxonomy" id="42192"/>
    <lineage>
        <taxon>Eukaryota</taxon>
        <taxon>Metazoa</taxon>
        <taxon>Spiralia</taxon>
        <taxon>Lophotrochozoa</taxon>
        <taxon>Mollusca</taxon>
        <taxon>Bivalvia</taxon>
        <taxon>Autobranchia</taxon>
        <taxon>Pteriomorphia</taxon>
        <taxon>Mytilida</taxon>
        <taxon>Mytiloidea</taxon>
        <taxon>Mytilidae</taxon>
        <taxon>Mytilinae</taxon>
        <taxon>Mytilus</taxon>
    </lineage>
</organism>
<sequence length="155" mass="18538">MYCMLALSGLLFDQTTCNRYKITEYEKRCPHISEWKVIAAVRCKEPSNYYCLWDDYQKEYRESCRNKPTLWPLVSQSLIKVYSKKIMRQVPVKEMDDYCEVIEFLKDRNASDESIQKIKEEKVLTLMYCHDCNNMYTVLKRLKLPTAQDGDAFRQ</sequence>
<name>A0A6J8EN91_MYTCO</name>